<dbReference type="EMBL" id="JACCKX010000001">
    <property type="protein sequence ID" value="NZA01116.1"/>
    <property type="molecule type" value="Genomic_DNA"/>
</dbReference>
<evidence type="ECO:0000313" key="1">
    <source>
        <dbReference type="EMBL" id="NZA01116.1"/>
    </source>
</evidence>
<protein>
    <submittedName>
        <fullName evidence="1">MoaD/ThiS family protein</fullName>
    </submittedName>
</protein>
<evidence type="ECO:0000313" key="2">
    <source>
        <dbReference type="Proteomes" id="UP000589716"/>
    </source>
</evidence>
<dbReference type="InterPro" id="IPR016155">
    <property type="entry name" value="Mopterin_synth/thiamin_S_b"/>
</dbReference>
<dbReference type="InterPro" id="IPR012675">
    <property type="entry name" value="Beta-grasp_dom_sf"/>
</dbReference>
<name>A0A853IL76_9BURK</name>
<proteinExistence type="predicted"/>
<dbReference type="Pfam" id="PF02597">
    <property type="entry name" value="ThiS"/>
    <property type="match status" value="1"/>
</dbReference>
<keyword evidence="2" id="KW-1185">Reference proteome</keyword>
<sequence length="198" mass="20710">MRITFKLFASLGDYLPPEIRPGNVMTLDVGPTDSIATIIAPFHLPPHLVHIVLVNGTFIAPEDRATRTLQEGDALAIWPPIAGGDDGAGARALRARHGGQRGGLAAPVAACPGAASLAARRCGRERGDRRWAAAHHLGAVAAAPHRAAVLSKAARALCLRWRAAFCTRGVHAALRPAHAPRWRLSGGRATGPPAAKPS</sequence>
<organism evidence="1 2">
    <name type="scientific">Ottowia beijingensis</name>
    <dbReference type="NCBI Taxonomy" id="1207057"/>
    <lineage>
        <taxon>Bacteria</taxon>
        <taxon>Pseudomonadati</taxon>
        <taxon>Pseudomonadota</taxon>
        <taxon>Betaproteobacteria</taxon>
        <taxon>Burkholderiales</taxon>
        <taxon>Comamonadaceae</taxon>
        <taxon>Ottowia</taxon>
    </lineage>
</organism>
<dbReference type="SUPFAM" id="SSF54285">
    <property type="entry name" value="MoaD/ThiS"/>
    <property type="match status" value="1"/>
</dbReference>
<comment type="caution">
    <text evidence="1">The sequence shown here is derived from an EMBL/GenBank/DDBJ whole genome shotgun (WGS) entry which is preliminary data.</text>
</comment>
<reference evidence="1 2" key="1">
    <citation type="submission" date="2020-07" db="EMBL/GenBank/DDBJ databases">
        <authorList>
            <person name="Maaloum M."/>
        </authorList>
    </citation>
    <scope>NUCLEOTIDE SEQUENCE [LARGE SCALE GENOMIC DNA]</scope>
    <source>
        <strain evidence="1 2">GCS-AN-3</strain>
    </source>
</reference>
<dbReference type="InterPro" id="IPR003749">
    <property type="entry name" value="ThiS/MoaD-like"/>
</dbReference>
<gene>
    <name evidence="1" type="ORF">H0I39_03870</name>
</gene>
<dbReference type="Gene3D" id="3.10.20.30">
    <property type="match status" value="1"/>
</dbReference>
<dbReference type="CDD" id="cd17040">
    <property type="entry name" value="Ubl_MoaD_like"/>
    <property type="match status" value="1"/>
</dbReference>
<dbReference type="Proteomes" id="UP000589716">
    <property type="component" value="Unassembled WGS sequence"/>
</dbReference>
<accession>A0A853IL76</accession>
<dbReference type="AlphaFoldDB" id="A0A853IL76"/>